<evidence type="ECO:0000313" key="2">
    <source>
        <dbReference type="EMBL" id="KAF2867654.1"/>
    </source>
</evidence>
<evidence type="ECO:0000256" key="1">
    <source>
        <dbReference type="SAM" id="MobiDB-lite"/>
    </source>
</evidence>
<gene>
    <name evidence="2" type="ORF">BDV95DRAFT_597869</name>
</gene>
<dbReference type="Proteomes" id="UP000481861">
    <property type="component" value="Unassembled WGS sequence"/>
</dbReference>
<protein>
    <submittedName>
        <fullName evidence="2">Uncharacterized protein</fullName>
    </submittedName>
</protein>
<dbReference type="AlphaFoldDB" id="A0A7C8I0R9"/>
<name>A0A7C8I0R9_9PLEO</name>
<reference evidence="2 3" key="1">
    <citation type="submission" date="2020-01" db="EMBL/GenBank/DDBJ databases">
        <authorList>
            <consortium name="DOE Joint Genome Institute"/>
            <person name="Haridas S."/>
            <person name="Albert R."/>
            <person name="Binder M."/>
            <person name="Bloem J."/>
            <person name="Labutti K."/>
            <person name="Salamov A."/>
            <person name="Andreopoulos B."/>
            <person name="Baker S.E."/>
            <person name="Barry K."/>
            <person name="Bills G."/>
            <person name="Bluhm B.H."/>
            <person name="Cannon C."/>
            <person name="Castanera R."/>
            <person name="Culley D.E."/>
            <person name="Daum C."/>
            <person name="Ezra D."/>
            <person name="Gonzalez J.B."/>
            <person name="Henrissat B."/>
            <person name="Kuo A."/>
            <person name="Liang C."/>
            <person name="Lipzen A."/>
            <person name="Lutzoni F."/>
            <person name="Magnuson J."/>
            <person name="Mondo S."/>
            <person name="Nolan M."/>
            <person name="Ohm R."/>
            <person name="Pangilinan J."/>
            <person name="Park H.-J.H."/>
            <person name="Ramirez L."/>
            <person name="Alfaro M."/>
            <person name="Sun H."/>
            <person name="Tritt A."/>
            <person name="Yoshinaga Y."/>
            <person name="Zwiers L.-H.L."/>
            <person name="Turgeon B.G."/>
            <person name="Goodwin S.B."/>
            <person name="Spatafora J.W."/>
            <person name="Crous P.W."/>
            <person name="Grigoriev I.V."/>
        </authorList>
    </citation>
    <scope>NUCLEOTIDE SEQUENCE [LARGE SCALE GENOMIC DNA]</scope>
    <source>
        <strain evidence="2 3">CBS 611.86</strain>
    </source>
</reference>
<keyword evidence="3" id="KW-1185">Reference proteome</keyword>
<dbReference type="EMBL" id="JAADJZ010000022">
    <property type="protein sequence ID" value="KAF2867654.1"/>
    <property type="molecule type" value="Genomic_DNA"/>
</dbReference>
<feature type="region of interest" description="Disordered" evidence="1">
    <location>
        <begin position="1"/>
        <end position="24"/>
    </location>
</feature>
<accession>A0A7C8I0R9</accession>
<sequence length="178" mass="19106">MVPGESGGRRLHATPKSHQSEAASRLAAGAFQTAIDASATAAACPLSTLLWTCGGITESWHYTHSTTHDPLASRGRRLTQRCRVARPQTPAAQLGNASPVRARQVFHARPSARSRQLGAVGPRPWPLSMLKRAHAPRYPLAPMVVHLLQLAVAYRPFACMHPTFELPSRAGPAAGQLT</sequence>
<organism evidence="2 3">
    <name type="scientific">Massariosphaeria phaeospora</name>
    <dbReference type="NCBI Taxonomy" id="100035"/>
    <lineage>
        <taxon>Eukaryota</taxon>
        <taxon>Fungi</taxon>
        <taxon>Dikarya</taxon>
        <taxon>Ascomycota</taxon>
        <taxon>Pezizomycotina</taxon>
        <taxon>Dothideomycetes</taxon>
        <taxon>Pleosporomycetidae</taxon>
        <taxon>Pleosporales</taxon>
        <taxon>Pleosporales incertae sedis</taxon>
        <taxon>Massariosphaeria</taxon>
    </lineage>
</organism>
<evidence type="ECO:0000313" key="3">
    <source>
        <dbReference type="Proteomes" id="UP000481861"/>
    </source>
</evidence>
<comment type="caution">
    <text evidence="2">The sequence shown here is derived from an EMBL/GenBank/DDBJ whole genome shotgun (WGS) entry which is preliminary data.</text>
</comment>
<proteinExistence type="predicted"/>